<dbReference type="Gene3D" id="3.40.50.720">
    <property type="entry name" value="NAD(P)-binding Rossmann-like Domain"/>
    <property type="match status" value="2"/>
</dbReference>
<dbReference type="InterPro" id="IPR036291">
    <property type="entry name" value="NAD(P)-bd_dom_sf"/>
</dbReference>
<evidence type="ECO:0000256" key="2">
    <source>
        <dbReference type="ARBA" id="ARBA00023027"/>
    </source>
</evidence>
<sequence length="322" mass="35916">MSYKFVFLSPSTISTQKYSEGMIQAVPNIEIHFCNTREQSLKQIRDASACFGTLDLQLLAEARDLKWLAAPAAGPPKGFYFEDLIQSDVVVTNFRGIYNDHISIHIMAFILVFARQMHLYFSDQFIGHWRKGGETSDSIYLPNSTALIIGAGGIGGETARQCKHFGMSVIAVDPRIHEAPDGVDRLYRPDKLDSLLPEADFVILTAPQTPATEGLFTSAKFEKMNNSAYFINIGRGSNVILADLNTALRKNEIAGAALDVFEEEPLPIDHPLWKAPNFLMTPHVAASGPFLEDRRFGLMIENTKRFSEGKELLNIVDKANWF</sequence>
<evidence type="ECO:0000313" key="4">
    <source>
        <dbReference type="EMBL" id="AWT59698.1"/>
    </source>
</evidence>
<dbReference type="CDD" id="cd05300">
    <property type="entry name" value="2-Hacid_dh_1"/>
    <property type="match status" value="1"/>
</dbReference>
<gene>
    <name evidence="4" type="primary">ghrB_1</name>
    <name evidence="4" type="ORF">DF168_00892</name>
</gene>
<dbReference type="Proteomes" id="UP000247465">
    <property type="component" value="Chromosome"/>
</dbReference>
<dbReference type="GO" id="GO:0051287">
    <property type="term" value="F:NAD binding"/>
    <property type="evidence" value="ECO:0007669"/>
    <property type="project" value="InterPro"/>
</dbReference>
<protein>
    <submittedName>
        <fullName evidence="4">Glyoxylate/hydroxypyruvate reductase B</fullName>
        <ecNumber evidence="4">1.1.1.79</ecNumber>
    </submittedName>
</protein>
<dbReference type="KEGG" id="mtar:DF168_00892"/>
<name>A0A2Z4AFE4_9BACT</name>
<organism evidence="4 5">
    <name type="scientific">Candidatus Moanibacter tarae</name>
    <dbReference type="NCBI Taxonomy" id="2200854"/>
    <lineage>
        <taxon>Bacteria</taxon>
        <taxon>Pseudomonadati</taxon>
        <taxon>Verrucomicrobiota</taxon>
        <taxon>Opitutia</taxon>
        <taxon>Puniceicoccales</taxon>
        <taxon>Puniceicoccales incertae sedis</taxon>
        <taxon>Candidatus Moanibacter</taxon>
    </lineage>
</organism>
<keyword evidence="4" id="KW-0670">Pyruvate</keyword>
<dbReference type="PANTHER" id="PTHR43333">
    <property type="entry name" value="2-HACID_DH_C DOMAIN-CONTAINING PROTEIN"/>
    <property type="match status" value="1"/>
</dbReference>
<dbReference type="EMBL" id="CP029803">
    <property type="protein sequence ID" value="AWT59698.1"/>
    <property type="molecule type" value="Genomic_DNA"/>
</dbReference>
<dbReference type="SUPFAM" id="SSF51735">
    <property type="entry name" value="NAD(P)-binding Rossmann-fold domains"/>
    <property type="match status" value="1"/>
</dbReference>
<keyword evidence="1 4" id="KW-0560">Oxidoreductase</keyword>
<dbReference type="EC" id="1.1.1.79" evidence="4"/>
<keyword evidence="2" id="KW-0520">NAD</keyword>
<accession>A0A2Z4AFE4</accession>
<evidence type="ECO:0000259" key="3">
    <source>
        <dbReference type="Pfam" id="PF02826"/>
    </source>
</evidence>
<dbReference type="Pfam" id="PF02826">
    <property type="entry name" value="2-Hacid_dh_C"/>
    <property type="match status" value="1"/>
</dbReference>
<reference evidence="4 5" key="1">
    <citation type="submission" date="2018-06" db="EMBL/GenBank/DDBJ databases">
        <title>Draft Genome Sequence of a Novel Marine Bacterium Related to the Verrucomicrobia.</title>
        <authorList>
            <person name="Vosseberg J."/>
            <person name="Martijn J."/>
            <person name="Ettema T.J.G."/>
        </authorList>
    </citation>
    <scope>NUCLEOTIDE SEQUENCE [LARGE SCALE GENOMIC DNA]</scope>
    <source>
        <strain evidence="4">TARA_B100001123</strain>
    </source>
</reference>
<dbReference type="GO" id="GO:0030267">
    <property type="term" value="F:glyoxylate reductase (NADPH) activity"/>
    <property type="evidence" value="ECO:0007669"/>
    <property type="project" value="UniProtKB-EC"/>
</dbReference>
<dbReference type="InterPro" id="IPR006140">
    <property type="entry name" value="D-isomer_DH_NAD-bd"/>
</dbReference>
<evidence type="ECO:0000313" key="5">
    <source>
        <dbReference type="Proteomes" id="UP000247465"/>
    </source>
</evidence>
<dbReference type="AlphaFoldDB" id="A0A2Z4AFE4"/>
<proteinExistence type="predicted"/>
<evidence type="ECO:0000256" key="1">
    <source>
        <dbReference type="ARBA" id="ARBA00023002"/>
    </source>
</evidence>
<feature type="domain" description="D-isomer specific 2-hydroxyacid dehydrogenase NAD-binding" evidence="3">
    <location>
        <begin position="107"/>
        <end position="285"/>
    </location>
</feature>
<dbReference type="PANTHER" id="PTHR43333:SF1">
    <property type="entry name" value="D-ISOMER SPECIFIC 2-HYDROXYACID DEHYDROGENASE NAD-BINDING DOMAIN-CONTAINING PROTEIN"/>
    <property type="match status" value="1"/>
</dbReference>